<feature type="transmembrane region" description="Helical" evidence="5">
    <location>
        <begin position="7"/>
        <end position="26"/>
    </location>
</feature>
<evidence type="ECO:0000259" key="6">
    <source>
        <dbReference type="Pfam" id="PF01699"/>
    </source>
</evidence>
<gene>
    <name evidence="7" type="ORF">GCM10011413_13700</name>
</gene>
<keyword evidence="3 5" id="KW-1133">Transmembrane helix</keyword>
<proteinExistence type="predicted"/>
<evidence type="ECO:0000256" key="2">
    <source>
        <dbReference type="ARBA" id="ARBA00022692"/>
    </source>
</evidence>
<name>A0ABQ1SMG0_9SPHI</name>
<dbReference type="EMBL" id="BMJO01000002">
    <property type="protein sequence ID" value="GGE48847.1"/>
    <property type="molecule type" value="Genomic_DNA"/>
</dbReference>
<dbReference type="Proteomes" id="UP000622648">
    <property type="component" value="Unassembled WGS sequence"/>
</dbReference>
<protein>
    <submittedName>
        <fullName evidence="7">Ionic antiporter</fullName>
    </submittedName>
</protein>
<organism evidence="7 8">
    <name type="scientific">Pedobacter psychrotolerans</name>
    <dbReference type="NCBI Taxonomy" id="1843235"/>
    <lineage>
        <taxon>Bacteria</taxon>
        <taxon>Pseudomonadati</taxon>
        <taxon>Bacteroidota</taxon>
        <taxon>Sphingobacteriia</taxon>
        <taxon>Sphingobacteriales</taxon>
        <taxon>Sphingobacteriaceae</taxon>
        <taxon>Pedobacter</taxon>
    </lineage>
</organism>
<feature type="transmembrane region" description="Helical" evidence="5">
    <location>
        <begin position="32"/>
        <end position="52"/>
    </location>
</feature>
<feature type="transmembrane region" description="Helical" evidence="5">
    <location>
        <begin position="100"/>
        <end position="121"/>
    </location>
</feature>
<evidence type="ECO:0000256" key="4">
    <source>
        <dbReference type="ARBA" id="ARBA00023136"/>
    </source>
</evidence>
<dbReference type="InterPro" id="IPR044880">
    <property type="entry name" value="NCX_ion-bd_dom_sf"/>
</dbReference>
<keyword evidence="4 5" id="KW-0472">Membrane</keyword>
<dbReference type="InterPro" id="IPR052946">
    <property type="entry name" value="Alkaline_pH_Ca-Antiporter"/>
</dbReference>
<comment type="subcellular location">
    <subcellularLocation>
        <location evidence="1">Membrane</location>
        <topology evidence="1">Multi-pass membrane protein</topology>
    </subcellularLocation>
</comment>
<keyword evidence="8" id="KW-1185">Reference proteome</keyword>
<sequence length="360" mass="38333">MPMKNINLPKWTMLIPVLGIVAYFLTGIESSVWFRVLLAGLLVGSILASVHHAEVIAHRVGEPFGTIILALAITTIEVGLIVSLMLAGGEATKALARDTVFAAVMIILTAIVGICLLRGGIKFKEQLYKLQGVNAALITLASILVLTLILPNYTISGAMGEYTTSQLIFVSIVSLVLYGGFIFMQTVRHRDYFIPKDSSSEEEHEHAPNNTTTFSSLTLLIVSLVTVVLLAKYLSNDIEVMVLAMGAPQSVVGVIIAAIVLLPEGLAAYRAVKADRIQTSLNLALGSALASIGLTIPAVAAVSIAFSMPITLGIDMSSTVLLLLSMITIMFSLATGKTNVQQGVVLLVIFASYLFYTVVP</sequence>
<feature type="transmembrane region" description="Helical" evidence="5">
    <location>
        <begin position="214"/>
        <end position="234"/>
    </location>
</feature>
<dbReference type="PANTHER" id="PTHR37958">
    <property type="entry name" value="SODIUM-POTASSIUM/PROTON ANTIPORTER CHAA"/>
    <property type="match status" value="1"/>
</dbReference>
<feature type="transmembrane region" description="Helical" evidence="5">
    <location>
        <begin position="64"/>
        <end position="88"/>
    </location>
</feature>
<dbReference type="Pfam" id="PF01699">
    <property type="entry name" value="Na_Ca_ex"/>
    <property type="match status" value="2"/>
</dbReference>
<evidence type="ECO:0000313" key="8">
    <source>
        <dbReference type="Proteomes" id="UP000622648"/>
    </source>
</evidence>
<evidence type="ECO:0000256" key="1">
    <source>
        <dbReference type="ARBA" id="ARBA00004141"/>
    </source>
</evidence>
<dbReference type="PANTHER" id="PTHR37958:SF1">
    <property type="entry name" value="SODIUM-POTASSIUM_PROTON ANTIPORTER CHAA"/>
    <property type="match status" value="1"/>
</dbReference>
<dbReference type="Gene3D" id="1.20.1420.30">
    <property type="entry name" value="NCX, central ion-binding region"/>
    <property type="match status" value="1"/>
</dbReference>
<comment type="caution">
    <text evidence="7">The sequence shown here is derived from an EMBL/GenBank/DDBJ whole genome shotgun (WGS) entry which is preliminary data.</text>
</comment>
<feature type="domain" description="Sodium/calcium exchanger membrane region" evidence="6">
    <location>
        <begin position="216"/>
        <end position="358"/>
    </location>
</feature>
<keyword evidence="2 5" id="KW-0812">Transmembrane</keyword>
<feature type="transmembrane region" description="Helical" evidence="5">
    <location>
        <begin position="240"/>
        <end position="262"/>
    </location>
</feature>
<feature type="transmembrane region" description="Helical" evidence="5">
    <location>
        <begin position="167"/>
        <end position="187"/>
    </location>
</feature>
<evidence type="ECO:0000256" key="5">
    <source>
        <dbReference type="SAM" id="Phobius"/>
    </source>
</evidence>
<reference evidence="8" key="1">
    <citation type="journal article" date="2019" name="Int. J. Syst. Evol. Microbiol.">
        <title>The Global Catalogue of Microorganisms (GCM) 10K type strain sequencing project: providing services to taxonomists for standard genome sequencing and annotation.</title>
        <authorList>
            <consortium name="The Broad Institute Genomics Platform"/>
            <consortium name="The Broad Institute Genome Sequencing Center for Infectious Disease"/>
            <person name="Wu L."/>
            <person name="Ma J."/>
        </authorList>
    </citation>
    <scope>NUCLEOTIDE SEQUENCE [LARGE SCALE GENOMIC DNA]</scope>
    <source>
        <strain evidence="8">CGMCC 1.15644</strain>
    </source>
</reference>
<evidence type="ECO:0000313" key="7">
    <source>
        <dbReference type="EMBL" id="GGE48847.1"/>
    </source>
</evidence>
<feature type="domain" description="Sodium/calcium exchanger membrane region" evidence="6">
    <location>
        <begin position="33"/>
        <end position="186"/>
    </location>
</feature>
<evidence type="ECO:0000256" key="3">
    <source>
        <dbReference type="ARBA" id="ARBA00022989"/>
    </source>
</evidence>
<dbReference type="InterPro" id="IPR004837">
    <property type="entry name" value="NaCa_Exmemb"/>
</dbReference>
<accession>A0ABQ1SMG0</accession>
<feature type="transmembrane region" description="Helical" evidence="5">
    <location>
        <begin position="283"/>
        <end position="306"/>
    </location>
</feature>
<feature type="transmembrane region" description="Helical" evidence="5">
    <location>
        <begin position="343"/>
        <end position="359"/>
    </location>
</feature>
<feature type="transmembrane region" description="Helical" evidence="5">
    <location>
        <begin position="312"/>
        <end position="331"/>
    </location>
</feature>
<feature type="transmembrane region" description="Helical" evidence="5">
    <location>
        <begin position="133"/>
        <end position="155"/>
    </location>
</feature>